<protein>
    <submittedName>
        <fullName evidence="2">Uncharacterized protein</fullName>
    </submittedName>
</protein>
<proteinExistence type="predicted"/>
<feature type="region of interest" description="Disordered" evidence="1">
    <location>
        <begin position="1"/>
        <end position="55"/>
    </location>
</feature>
<feature type="region of interest" description="Disordered" evidence="1">
    <location>
        <begin position="424"/>
        <end position="466"/>
    </location>
</feature>
<feature type="compositionally biased region" description="Basic and acidic residues" evidence="1">
    <location>
        <begin position="359"/>
        <end position="383"/>
    </location>
</feature>
<evidence type="ECO:0000313" key="3">
    <source>
        <dbReference type="Proteomes" id="UP000054516"/>
    </source>
</evidence>
<dbReference type="Proteomes" id="UP000054516">
    <property type="component" value="Unassembled WGS sequence"/>
</dbReference>
<name>A0A1W2TIW1_ROSNE</name>
<feature type="compositionally biased region" description="Gly residues" evidence="1">
    <location>
        <begin position="451"/>
        <end position="466"/>
    </location>
</feature>
<accession>A0A1W2TIW1</accession>
<reference evidence="2" key="1">
    <citation type="submission" date="2016-03" db="EMBL/GenBank/DDBJ databases">
        <title>Draft genome sequence of Rosellinia necatrix.</title>
        <authorList>
            <person name="Kanematsu S."/>
        </authorList>
    </citation>
    <scope>NUCLEOTIDE SEQUENCE [LARGE SCALE GENOMIC DNA]</scope>
    <source>
        <strain evidence="2">W97</strain>
    </source>
</reference>
<sequence length="507" mass="53911">MMMQLFRWLRSPNNEKPLADPPADPPTDPKEPIEEFLKDSKSSNSPPPSYEDSQHVSIRTVLQGARKAAPLLWPSALCPSPPSSVATPRHEYASAYRFTEATGGKPGGEKKGGGVMKAVASAEEIAMLEVLARLAMAQCGDHTFLDAMRRFSDAYFAPATAPATATRREAAVIVAAARLRERQRRALDAVGAPRDSATLVLCGRVLEEYYAGLGHVDPIVMTTATTMTTAASTPTSRRRPETDRKGGAPLPRAGTGTGTEAGMKTRLSQIAGCEEPGCVCADFDIAPHPHPHPHPRPHSQPTSAAPAPAYTCACGHARASHTLFRAGLARLLRRYTNWDPRPYAALGHRSPRGRRKHGPREIRACGADHDPDHGHGGEEGKDRRRCPCRDYDHCASSSSSSSSSGGGSCARCGHDSVAHIPPDAAAREMPPRQGRAEDHDGDGGRLAGASRSGGGGSSSSGSGSGGLAHNRCRWAEWDLSWILVENAFLLLSRQIAPSSSLECSGSI</sequence>
<dbReference type="OrthoDB" id="4769842at2759"/>
<dbReference type="AlphaFoldDB" id="A0A1W2TIW1"/>
<evidence type="ECO:0000256" key="1">
    <source>
        <dbReference type="SAM" id="MobiDB-lite"/>
    </source>
</evidence>
<gene>
    <name evidence="2" type="ORF">SAMD00023353_1500980</name>
</gene>
<evidence type="ECO:0000313" key="2">
    <source>
        <dbReference type="EMBL" id="GAP88135.2"/>
    </source>
</evidence>
<feature type="region of interest" description="Disordered" evidence="1">
    <location>
        <begin position="228"/>
        <end position="261"/>
    </location>
</feature>
<organism evidence="2">
    <name type="scientific">Rosellinia necatrix</name>
    <name type="common">White root-rot fungus</name>
    <dbReference type="NCBI Taxonomy" id="77044"/>
    <lineage>
        <taxon>Eukaryota</taxon>
        <taxon>Fungi</taxon>
        <taxon>Dikarya</taxon>
        <taxon>Ascomycota</taxon>
        <taxon>Pezizomycotina</taxon>
        <taxon>Sordariomycetes</taxon>
        <taxon>Xylariomycetidae</taxon>
        <taxon>Xylariales</taxon>
        <taxon>Xylariaceae</taxon>
        <taxon>Rosellinia</taxon>
    </lineage>
</organism>
<feature type="compositionally biased region" description="Basic residues" evidence="1">
    <location>
        <begin position="349"/>
        <end position="358"/>
    </location>
</feature>
<keyword evidence="3" id="KW-1185">Reference proteome</keyword>
<feature type="compositionally biased region" description="Basic and acidic residues" evidence="1">
    <location>
        <begin position="425"/>
        <end position="443"/>
    </location>
</feature>
<feature type="compositionally biased region" description="Basic and acidic residues" evidence="1">
    <location>
        <begin position="27"/>
        <end position="41"/>
    </location>
</feature>
<dbReference type="EMBL" id="DF977460">
    <property type="protein sequence ID" value="GAP88135.2"/>
    <property type="molecule type" value="Genomic_DNA"/>
</dbReference>
<feature type="region of interest" description="Disordered" evidence="1">
    <location>
        <begin position="341"/>
        <end position="383"/>
    </location>
</feature>